<comment type="caution">
    <text evidence="3">The sequence shown here is derived from an EMBL/GenBank/DDBJ whole genome shotgun (WGS) entry which is preliminary data.</text>
</comment>
<accession>A0A9P6EQF2</accession>
<dbReference type="AlphaFoldDB" id="A0A9P6EQF2"/>
<reference evidence="3" key="1">
    <citation type="submission" date="2020-11" db="EMBL/GenBank/DDBJ databases">
        <authorList>
            <consortium name="DOE Joint Genome Institute"/>
            <person name="Ahrendt S."/>
            <person name="Riley R."/>
            <person name="Andreopoulos W."/>
            <person name="Labutti K."/>
            <person name="Pangilinan J."/>
            <person name="Ruiz-Duenas F.J."/>
            <person name="Barrasa J.M."/>
            <person name="Sanchez-Garcia M."/>
            <person name="Camarero S."/>
            <person name="Miyauchi S."/>
            <person name="Serrano A."/>
            <person name="Linde D."/>
            <person name="Babiker R."/>
            <person name="Drula E."/>
            <person name="Ayuso-Fernandez I."/>
            <person name="Pacheco R."/>
            <person name="Padilla G."/>
            <person name="Ferreira P."/>
            <person name="Barriuso J."/>
            <person name="Kellner H."/>
            <person name="Castanera R."/>
            <person name="Alfaro M."/>
            <person name="Ramirez L."/>
            <person name="Pisabarro A.G."/>
            <person name="Kuo A."/>
            <person name="Tritt A."/>
            <person name="Lipzen A."/>
            <person name="He G."/>
            <person name="Yan M."/>
            <person name="Ng V."/>
            <person name="Cullen D."/>
            <person name="Martin F."/>
            <person name="Rosso M.-N."/>
            <person name="Henrissat B."/>
            <person name="Hibbett D."/>
            <person name="Martinez A.T."/>
            <person name="Grigoriev I.V."/>
        </authorList>
    </citation>
    <scope>NUCLEOTIDE SEQUENCE</scope>
    <source>
        <strain evidence="3">CBS 506.95</strain>
    </source>
</reference>
<dbReference type="EMBL" id="MU157830">
    <property type="protein sequence ID" value="KAF9532794.1"/>
    <property type="molecule type" value="Genomic_DNA"/>
</dbReference>
<keyword evidence="2" id="KW-0732">Signal</keyword>
<feature type="region of interest" description="Disordered" evidence="1">
    <location>
        <begin position="103"/>
        <end position="129"/>
    </location>
</feature>
<sequence>MVQFTNAILVATLAAVPILAAPFPGMKPVNHVHEHIVAREPGMRMEPKAYGSHIHNHGAYARPYHHPGHGSRIQAREPYMATPGQGGRHHHPHGPKVYAREPEPFQSHAGSAGHTAGGPKIHAREPRGRRLSVGRVVSHAGRFAGSFASAYGRDLEDNLEVREALYDELN</sequence>
<organism evidence="3 4">
    <name type="scientific">Crepidotus variabilis</name>
    <dbReference type="NCBI Taxonomy" id="179855"/>
    <lineage>
        <taxon>Eukaryota</taxon>
        <taxon>Fungi</taxon>
        <taxon>Dikarya</taxon>
        <taxon>Basidiomycota</taxon>
        <taxon>Agaricomycotina</taxon>
        <taxon>Agaricomycetes</taxon>
        <taxon>Agaricomycetidae</taxon>
        <taxon>Agaricales</taxon>
        <taxon>Agaricineae</taxon>
        <taxon>Crepidotaceae</taxon>
        <taxon>Crepidotus</taxon>
    </lineage>
</organism>
<evidence type="ECO:0000256" key="2">
    <source>
        <dbReference type="SAM" id="SignalP"/>
    </source>
</evidence>
<evidence type="ECO:0000313" key="3">
    <source>
        <dbReference type="EMBL" id="KAF9532794.1"/>
    </source>
</evidence>
<protein>
    <submittedName>
        <fullName evidence="3">Uncharacterized protein</fullName>
    </submittedName>
</protein>
<name>A0A9P6EQF2_9AGAR</name>
<feature type="compositionally biased region" description="Low complexity" evidence="1">
    <location>
        <begin position="107"/>
        <end position="118"/>
    </location>
</feature>
<proteinExistence type="predicted"/>
<evidence type="ECO:0000313" key="4">
    <source>
        <dbReference type="Proteomes" id="UP000807306"/>
    </source>
</evidence>
<gene>
    <name evidence="3" type="ORF">CPB83DRAFT_846379</name>
</gene>
<feature type="signal peptide" evidence="2">
    <location>
        <begin position="1"/>
        <end position="20"/>
    </location>
</feature>
<dbReference type="Proteomes" id="UP000807306">
    <property type="component" value="Unassembled WGS sequence"/>
</dbReference>
<evidence type="ECO:0000256" key="1">
    <source>
        <dbReference type="SAM" id="MobiDB-lite"/>
    </source>
</evidence>
<keyword evidence="4" id="KW-1185">Reference proteome</keyword>
<feature type="chain" id="PRO_5040279829" evidence="2">
    <location>
        <begin position="21"/>
        <end position="170"/>
    </location>
</feature>